<dbReference type="PANTHER" id="PTHR38654">
    <property type="entry name" value="BUCKY BALL-RELATED"/>
    <property type="match status" value="1"/>
</dbReference>
<reference evidence="2" key="1">
    <citation type="submission" date="2020-03" db="EMBL/GenBank/DDBJ databases">
        <title>Intra-Species Differences in Population Size shape Life History and Genome Evolution.</title>
        <authorList>
            <person name="Willemsen D."/>
            <person name="Cui R."/>
            <person name="Valenzano D.R."/>
        </authorList>
    </citation>
    <scope>NUCLEOTIDE SEQUENCE</scope>
    <source>
        <strain evidence="2">GRZ</strain>
        <tissue evidence="2">Whole</tissue>
    </source>
</reference>
<dbReference type="Proteomes" id="UP000822369">
    <property type="component" value="Chromosome 5"/>
</dbReference>
<feature type="region of interest" description="Disordered" evidence="1">
    <location>
        <begin position="451"/>
        <end position="480"/>
    </location>
</feature>
<accession>A0A9D3BVS0</accession>
<dbReference type="AlphaFoldDB" id="A0A9D3BVS0"/>
<evidence type="ECO:0000313" key="2">
    <source>
        <dbReference type="EMBL" id="KAF7223076.1"/>
    </source>
</evidence>
<evidence type="ECO:0000256" key="1">
    <source>
        <dbReference type="SAM" id="MobiDB-lite"/>
    </source>
</evidence>
<dbReference type="OrthoDB" id="8963060at2759"/>
<gene>
    <name evidence="2" type="ORF">G4P62_009386</name>
</gene>
<feature type="compositionally biased region" description="Basic and acidic residues" evidence="1">
    <location>
        <begin position="451"/>
        <end position="462"/>
    </location>
</feature>
<dbReference type="PANTHER" id="PTHR38654:SF1">
    <property type="entry name" value="BUCKY BALL"/>
    <property type="match status" value="1"/>
</dbReference>
<name>A0A9D3BVS0_NOTFU</name>
<proteinExistence type="predicted"/>
<feature type="compositionally biased region" description="Basic and acidic residues" evidence="1">
    <location>
        <begin position="154"/>
        <end position="166"/>
    </location>
</feature>
<organism evidence="2 3">
    <name type="scientific">Nothobranchius furzeri</name>
    <name type="common">Turquoise killifish</name>
    <dbReference type="NCBI Taxonomy" id="105023"/>
    <lineage>
        <taxon>Eukaryota</taxon>
        <taxon>Metazoa</taxon>
        <taxon>Chordata</taxon>
        <taxon>Craniata</taxon>
        <taxon>Vertebrata</taxon>
        <taxon>Euteleostomi</taxon>
        <taxon>Actinopterygii</taxon>
        <taxon>Neopterygii</taxon>
        <taxon>Teleostei</taxon>
        <taxon>Neoteleostei</taxon>
        <taxon>Acanthomorphata</taxon>
        <taxon>Ovalentaria</taxon>
        <taxon>Atherinomorphae</taxon>
        <taxon>Cyprinodontiformes</taxon>
        <taxon>Nothobranchiidae</taxon>
        <taxon>Nothobranchius</taxon>
    </lineage>
</organism>
<feature type="region of interest" description="Disordered" evidence="1">
    <location>
        <begin position="327"/>
        <end position="384"/>
    </location>
</feature>
<sequence>MAAVRRAARSAPECRSSGCGSNGGLMEPAIGPASSRDPGSSLHPHSVFGQPVFYVPAPPAPPLVHCQWPMPLPYNPFPGMSYDMVVPPPQFPPPFYLRAPAYILPHPQVQPADYRRFLHPHVCSQGPSNQNLMTRNHQPQSVPITTVSSEVQTEPERSAVGDHDAHLPPAGSDSCLETASVSTCFSGSSSPNGEPAGAPDYELPCCDGDGPVELADGSCSGAEEESQMEKDDAGQHQLDVSFWSVESVAPYIPSKEWLIRNGLARPDEIQTPNQDHAEEIREERRQSFKFSFCSDMFSGCVSKVHNENQSLPKENVLKGEQDILLSEQREPEEEQTVANPEEYTSSFHPSMLSQDVPTNTEEEGEYPAELPNQESLVKEQEKSAGVPLEELILHSPAEEGAEMSDGPGLNIHESSPFKGHLVDFGVQCGELQVHKCVCEERSEIRLQLKNSDVKGQKDETKTLSRNRCVQRRNRHQSLSP</sequence>
<feature type="compositionally biased region" description="Basic residues" evidence="1">
    <location>
        <begin position="468"/>
        <end position="480"/>
    </location>
</feature>
<feature type="region of interest" description="Disordered" evidence="1">
    <location>
        <begin position="145"/>
        <end position="173"/>
    </location>
</feature>
<feature type="region of interest" description="Disordered" evidence="1">
    <location>
        <begin position="1"/>
        <end position="42"/>
    </location>
</feature>
<dbReference type="InterPro" id="IPR053309">
    <property type="entry name" value="Balbiani_Body_Formation"/>
</dbReference>
<evidence type="ECO:0000313" key="3">
    <source>
        <dbReference type="Proteomes" id="UP000822369"/>
    </source>
</evidence>
<dbReference type="EMBL" id="JAAVVJ010000005">
    <property type="protein sequence ID" value="KAF7223076.1"/>
    <property type="molecule type" value="Genomic_DNA"/>
</dbReference>
<comment type="caution">
    <text evidence="2">The sequence shown here is derived from an EMBL/GenBank/DDBJ whole genome shotgun (WGS) entry which is preliminary data.</text>
</comment>
<feature type="compositionally biased region" description="Polar residues" evidence="1">
    <location>
        <begin position="336"/>
        <end position="359"/>
    </location>
</feature>
<dbReference type="KEGG" id="nfu:107384347"/>
<protein>
    <submittedName>
        <fullName evidence="2">LOC107384347-like protein</fullName>
    </submittedName>
</protein>